<evidence type="ECO:0000313" key="10">
    <source>
        <dbReference type="Proteomes" id="UP001527925"/>
    </source>
</evidence>
<feature type="transmembrane region" description="Helical" evidence="8">
    <location>
        <begin position="293"/>
        <end position="312"/>
    </location>
</feature>
<name>A0ABR4N5I0_9FUNG</name>
<dbReference type="PANTHER" id="PTHR12174:SF103">
    <property type="entry name" value="INTRAMEMBRANE PROTEASE (IMPAS) FAMILY"/>
    <property type="match status" value="1"/>
</dbReference>
<dbReference type="InterPro" id="IPR006639">
    <property type="entry name" value="Preselin/SPP"/>
</dbReference>
<dbReference type="Pfam" id="PF04258">
    <property type="entry name" value="Peptidase_A22B"/>
    <property type="match status" value="2"/>
</dbReference>
<evidence type="ECO:0000256" key="7">
    <source>
        <dbReference type="SAM" id="MobiDB-lite"/>
    </source>
</evidence>
<feature type="transmembrane region" description="Helical" evidence="8">
    <location>
        <begin position="235"/>
        <end position="253"/>
    </location>
</feature>
<dbReference type="SMART" id="SM00730">
    <property type="entry name" value="PSN"/>
    <property type="match status" value="1"/>
</dbReference>
<feature type="transmembrane region" description="Helical" evidence="8">
    <location>
        <begin position="466"/>
        <end position="484"/>
    </location>
</feature>
<proteinExistence type="inferred from homology"/>
<evidence type="ECO:0000256" key="4">
    <source>
        <dbReference type="ARBA" id="ARBA00022801"/>
    </source>
</evidence>
<comment type="similarity">
    <text evidence="2">Belongs to the peptidase A22B family.</text>
</comment>
<evidence type="ECO:0000256" key="5">
    <source>
        <dbReference type="ARBA" id="ARBA00022989"/>
    </source>
</evidence>
<evidence type="ECO:0000313" key="9">
    <source>
        <dbReference type="EMBL" id="KAL2914801.1"/>
    </source>
</evidence>
<feature type="transmembrane region" description="Helical" evidence="8">
    <location>
        <begin position="438"/>
        <end position="460"/>
    </location>
</feature>
<feature type="transmembrane region" description="Helical" evidence="8">
    <location>
        <begin position="25"/>
        <end position="44"/>
    </location>
</feature>
<keyword evidence="4" id="KW-0378">Hydrolase</keyword>
<gene>
    <name evidence="9" type="ORF">HK105_205732</name>
</gene>
<feature type="region of interest" description="Disordered" evidence="7">
    <location>
        <begin position="339"/>
        <end position="416"/>
    </location>
</feature>
<accession>A0ABR4N5I0</accession>
<dbReference type="Proteomes" id="UP001527925">
    <property type="component" value="Unassembled WGS sequence"/>
</dbReference>
<evidence type="ECO:0000256" key="8">
    <source>
        <dbReference type="SAM" id="Phobius"/>
    </source>
</evidence>
<dbReference type="InterPro" id="IPR007369">
    <property type="entry name" value="Peptidase_A22B_SPP"/>
</dbReference>
<evidence type="ECO:0000256" key="3">
    <source>
        <dbReference type="ARBA" id="ARBA00022692"/>
    </source>
</evidence>
<keyword evidence="3 8" id="KW-0812">Transmembrane</keyword>
<feature type="transmembrane region" description="Helical" evidence="8">
    <location>
        <begin position="208"/>
        <end position="228"/>
    </location>
</feature>
<feature type="transmembrane region" description="Helical" evidence="8">
    <location>
        <begin position="181"/>
        <end position="202"/>
    </location>
</feature>
<evidence type="ECO:0000256" key="2">
    <source>
        <dbReference type="ARBA" id="ARBA00006859"/>
    </source>
</evidence>
<comment type="subcellular location">
    <subcellularLocation>
        <location evidence="1">Endomembrane system</location>
        <topology evidence="1">Multi-pass membrane protein</topology>
    </subcellularLocation>
</comment>
<keyword evidence="10" id="KW-1185">Reference proteome</keyword>
<sequence>MSTASPQPPPAPPAPAEPLVDPSTVLLVAIVVVTLWAGAAWGAWTHPLVIGIRRWPGVSPSLFKHRRGSGGSDDDDDDDLASEPLSIRAGILLTVFSSCSLLAIYFFPSVLVYVIILSFWLSGVSCLVMCMDAALRATKLQLPAFLKDPVFPQKKRASPATSDPPAAADADAGPSEPPDDYLSWGEAILTLIAAAITTFWLVNRNSDWAWILQDLLGMCLIITSFRFAHFPNTMVAAFILCALFVYDVFWVFGSARFTRDGTSVMESVARAVGTTESMPVLFRVPKMMGAGKGYSMLGFGDLIVPGLLLHLARALDLAHWIAYSGPGAYALRNAPSSDAQALGSGADAPNGPSVVGEASVHPDAAGSARHRRNASRNPASEDSDAGDVGEPSVSAGVAAKAESEETPLLADGGKSEADKPIAIDRRTFPFVNPAPPRYFAITMAGYLVGFAVTLAVVQITHAAQPALLYLVPGTLLPFVAHAAARGELRAVWSGVSEWEWAKPE</sequence>
<dbReference type="EMBL" id="JADGIZ020000030">
    <property type="protein sequence ID" value="KAL2914801.1"/>
    <property type="molecule type" value="Genomic_DNA"/>
</dbReference>
<protein>
    <submittedName>
        <fullName evidence="9">Uncharacterized protein</fullName>
    </submittedName>
</protein>
<feature type="region of interest" description="Disordered" evidence="7">
    <location>
        <begin position="155"/>
        <end position="178"/>
    </location>
</feature>
<organism evidence="9 10">
    <name type="scientific">Polyrhizophydium stewartii</name>
    <dbReference type="NCBI Taxonomy" id="2732419"/>
    <lineage>
        <taxon>Eukaryota</taxon>
        <taxon>Fungi</taxon>
        <taxon>Fungi incertae sedis</taxon>
        <taxon>Chytridiomycota</taxon>
        <taxon>Chytridiomycota incertae sedis</taxon>
        <taxon>Chytridiomycetes</taxon>
        <taxon>Rhizophydiales</taxon>
        <taxon>Rhizophydiales incertae sedis</taxon>
        <taxon>Polyrhizophydium</taxon>
    </lineage>
</organism>
<evidence type="ECO:0000256" key="6">
    <source>
        <dbReference type="ARBA" id="ARBA00023136"/>
    </source>
</evidence>
<reference evidence="9 10" key="1">
    <citation type="submission" date="2023-09" db="EMBL/GenBank/DDBJ databases">
        <title>Pangenome analysis of Batrachochytrium dendrobatidis and related Chytrids.</title>
        <authorList>
            <person name="Yacoub M.N."/>
            <person name="Stajich J.E."/>
            <person name="James T.Y."/>
        </authorList>
    </citation>
    <scope>NUCLEOTIDE SEQUENCE [LARGE SCALE GENOMIC DNA]</scope>
    <source>
        <strain evidence="9 10">JEL0888</strain>
    </source>
</reference>
<evidence type="ECO:0000256" key="1">
    <source>
        <dbReference type="ARBA" id="ARBA00004127"/>
    </source>
</evidence>
<comment type="caution">
    <text evidence="9">The sequence shown here is derived from an EMBL/GenBank/DDBJ whole genome shotgun (WGS) entry which is preliminary data.</text>
</comment>
<dbReference type="PANTHER" id="PTHR12174">
    <property type="entry name" value="SIGNAL PEPTIDE PEPTIDASE"/>
    <property type="match status" value="1"/>
</dbReference>
<keyword evidence="6 8" id="KW-0472">Membrane</keyword>
<feature type="compositionally biased region" description="Low complexity" evidence="7">
    <location>
        <begin position="158"/>
        <end position="174"/>
    </location>
</feature>
<keyword evidence="5 8" id="KW-1133">Transmembrane helix</keyword>